<keyword evidence="1" id="KW-0732">Signal</keyword>
<dbReference type="EMBL" id="JAUEIR010000001">
    <property type="protein sequence ID" value="MDN0068369.1"/>
    <property type="molecule type" value="Genomic_DNA"/>
</dbReference>
<reference evidence="2" key="2">
    <citation type="submission" date="2023-08" db="EMBL/GenBank/DDBJ databases">
        <title>Identification and characterization of horizontal gene transfer across gut microbiota members of farm animals based on homology search.</title>
        <authorList>
            <person name="Schwarzerova J."/>
            <person name="Nykrynova M."/>
            <person name="Jureckova K."/>
            <person name="Cejkova D."/>
            <person name="Rychlik I."/>
        </authorList>
    </citation>
    <scope>NUCLEOTIDE SEQUENCE</scope>
    <source>
        <strain evidence="2">15_COKtk</strain>
    </source>
</reference>
<feature type="signal peptide" evidence="1">
    <location>
        <begin position="1"/>
        <end position="19"/>
    </location>
</feature>
<evidence type="ECO:0000256" key="1">
    <source>
        <dbReference type="SAM" id="SignalP"/>
    </source>
</evidence>
<reference evidence="2" key="1">
    <citation type="submission" date="2023-06" db="EMBL/GenBank/DDBJ databases">
        <authorList>
            <person name="Zeman M."/>
            <person name="Kubasova T."/>
            <person name="Jahodarova E."/>
            <person name="Nykrynova M."/>
            <person name="Rychlik I."/>
        </authorList>
    </citation>
    <scope>NUCLEOTIDE SEQUENCE</scope>
    <source>
        <strain evidence="2">15_COKtk</strain>
    </source>
</reference>
<evidence type="ECO:0000313" key="2">
    <source>
        <dbReference type="EMBL" id="MDN0068369.1"/>
    </source>
</evidence>
<accession>A0AAW7JLJ2</accession>
<gene>
    <name evidence="2" type="ORF">QVN40_01475</name>
</gene>
<evidence type="ECO:0000313" key="3">
    <source>
        <dbReference type="Proteomes" id="UP001168505"/>
    </source>
</evidence>
<organism evidence="2 3">
    <name type="scientific">Collinsella ihumii</name>
    <dbReference type="NCBI Taxonomy" id="1720204"/>
    <lineage>
        <taxon>Bacteria</taxon>
        <taxon>Bacillati</taxon>
        <taxon>Actinomycetota</taxon>
        <taxon>Coriobacteriia</taxon>
        <taxon>Coriobacteriales</taxon>
        <taxon>Coriobacteriaceae</taxon>
        <taxon>Collinsella</taxon>
    </lineage>
</organism>
<dbReference type="PROSITE" id="PS51257">
    <property type="entry name" value="PROKAR_LIPOPROTEIN"/>
    <property type="match status" value="1"/>
</dbReference>
<dbReference type="AlphaFoldDB" id="A0AAW7JLJ2"/>
<feature type="chain" id="PRO_5043992496" description="Lipoprotein" evidence="1">
    <location>
        <begin position="20"/>
        <end position="43"/>
    </location>
</feature>
<name>A0AAW7JLJ2_9ACTN</name>
<sequence>MKNIIPLMIALVISACLCAGCTMTENEVTSTGSGVSAHIEFEF</sequence>
<proteinExistence type="predicted"/>
<comment type="caution">
    <text evidence="2">The sequence shown here is derived from an EMBL/GenBank/DDBJ whole genome shotgun (WGS) entry which is preliminary data.</text>
</comment>
<dbReference type="Proteomes" id="UP001168505">
    <property type="component" value="Unassembled WGS sequence"/>
</dbReference>
<protein>
    <recommendedName>
        <fullName evidence="4">Lipoprotein</fullName>
    </recommendedName>
</protein>
<dbReference type="RefSeq" id="WP_275051849.1">
    <property type="nucleotide sequence ID" value="NZ_JAUEIR010000001.1"/>
</dbReference>
<evidence type="ECO:0008006" key="4">
    <source>
        <dbReference type="Google" id="ProtNLM"/>
    </source>
</evidence>